<dbReference type="PROSITE" id="PS50114">
    <property type="entry name" value="GATA_ZN_FINGER_2"/>
    <property type="match status" value="1"/>
</dbReference>
<gene>
    <name evidence="8" type="ORF">ROZALSC1DRAFT_28749</name>
</gene>
<dbReference type="GO" id="GO:0006338">
    <property type="term" value="P:chromatin remodeling"/>
    <property type="evidence" value="ECO:0007669"/>
    <property type="project" value="InterPro"/>
</dbReference>
<dbReference type="InterPro" id="IPR000679">
    <property type="entry name" value="Znf_GATA"/>
</dbReference>
<evidence type="ECO:0000313" key="9">
    <source>
        <dbReference type="Proteomes" id="UP000281549"/>
    </source>
</evidence>
<dbReference type="SUPFAM" id="SSF57716">
    <property type="entry name" value="Glucocorticoid receptor-like (DNA-binding domain)"/>
    <property type="match status" value="1"/>
</dbReference>
<dbReference type="GO" id="GO:0000228">
    <property type="term" value="C:nuclear chromosome"/>
    <property type="evidence" value="ECO:0007669"/>
    <property type="project" value="InterPro"/>
</dbReference>
<dbReference type="EMBL" id="ML005183">
    <property type="protein sequence ID" value="RKP19672.1"/>
    <property type="molecule type" value="Genomic_DNA"/>
</dbReference>
<dbReference type="InterPro" id="IPR006939">
    <property type="entry name" value="SNF5"/>
</dbReference>
<dbReference type="InterPro" id="IPR013088">
    <property type="entry name" value="Znf_NHR/GATA"/>
</dbReference>
<dbReference type="Gene3D" id="3.30.50.10">
    <property type="entry name" value="Erythroid Transcription Factor GATA-1, subunit A"/>
    <property type="match status" value="1"/>
</dbReference>
<dbReference type="CDD" id="cd00202">
    <property type="entry name" value="ZnF_GATA"/>
    <property type="match status" value="1"/>
</dbReference>
<evidence type="ECO:0000313" key="8">
    <source>
        <dbReference type="EMBL" id="RKP19672.1"/>
    </source>
</evidence>
<dbReference type="SMART" id="SM00401">
    <property type="entry name" value="ZnF_GATA"/>
    <property type="match status" value="1"/>
</dbReference>
<dbReference type="AlphaFoldDB" id="A0A4P9YKK2"/>
<dbReference type="Pfam" id="PF00320">
    <property type="entry name" value="GATA"/>
    <property type="match status" value="1"/>
</dbReference>
<feature type="domain" description="GATA-type" evidence="7">
    <location>
        <begin position="424"/>
        <end position="462"/>
    </location>
</feature>
<organism evidence="8 9">
    <name type="scientific">Rozella allomycis (strain CSF55)</name>
    <dbReference type="NCBI Taxonomy" id="988480"/>
    <lineage>
        <taxon>Eukaryota</taxon>
        <taxon>Fungi</taxon>
        <taxon>Fungi incertae sedis</taxon>
        <taxon>Cryptomycota</taxon>
        <taxon>Cryptomycota incertae sedis</taxon>
        <taxon>Rozella</taxon>
    </lineage>
</organism>
<sequence>MLYSKTPSNEEQELILQNNQVLPVNSIFLRAQDILPKLEGMKTVQIEVEDIRCMPVIKTDGVSTDGLSEKEKEYLKLSEEQKKRIQEQFTELARNKKRVTDSHQEFSRQRSEFGWDYKKPIVYSHVPSDSHDILVPIRIDLEFEGIKYRDTFTWHLQEKNVTPEVFAEIICQDFDLPTSLFSPPISKSIREQIVDFSNYLKPDHESVNELRIIIKLDITIGTVSLIDQFEWDINHYNPATDPEEFALILSAELGLNGEFTTAIAHSIREQIYWHTKSLLIAGYNFDIDNATVDDVELKDAFLLPVNHALRDEDIQDLFSPSLMEITDQDLEKLEQSRERDARRKRRLNRGRRVELWALRDPPKTNRTFPKKVFENLLELRSKESTYSVDPAKRRPYVQRGDIRNLIPFKSAYFDVNWRCKHCLCTLEQTPLLRFGPYGEKTLCNSCGLFYKNHYSLPPLQSQ</sequence>
<accession>A0A4P9YKK2</accession>
<evidence type="ECO:0000256" key="2">
    <source>
        <dbReference type="ARBA" id="ARBA00010239"/>
    </source>
</evidence>
<comment type="similarity">
    <text evidence="2">Belongs to the SNF5 family.</text>
</comment>
<evidence type="ECO:0000256" key="4">
    <source>
        <dbReference type="ARBA" id="ARBA00023163"/>
    </source>
</evidence>
<keyword evidence="5" id="KW-0539">Nucleus</keyword>
<comment type="subcellular location">
    <subcellularLocation>
        <location evidence="1">Nucleus</location>
    </subcellularLocation>
</comment>
<protein>
    <submittedName>
        <fullName evidence="8">SNF5-domain-containing protein</fullName>
    </submittedName>
</protein>
<dbReference type="GO" id="GO:0043565">
    <property type="term" value="F:sequence-specific DNA binding"/>
    <property type="evidence" value="ECO:0007669"/>
    <property type="project" value="InterPro"/>
</dbReference>
<proteinExistence type="inferred from homology"/>
<reference evidence="9" key="1">
    <citation type="journal article" date="2018" name="Nat. Microbiol.">
        <title>Leveraging single-cell genomics to expand the fungal tree of life.</title>
        <authorList>
            <person name="Ahrendt S.R."/>
            <person name="Quandt C.A."/>
            <person name="Ciobanu D."/>
            <person name="Clum A."/>
            <person name="Salamov A."/>
            <person name="Andreopoulos B."/>
            <person name="Cheng J.F."/>
            <person name="Woyke T."/>
            <person name="Pelin A."/>
            <person name="Henrissat B."/>
            <person name="Reynolds N.K."/>
            <person name="Benny G.L."/>
            <person name="Smith M.E."/>
            <person name="James T.Y."/>
            <person name="Grigoriev I.V."/>
        </authorList>
    </citation>
    <scope>NUCLEOTIDE SEQUENCE [LARGE SCALE GENOMIC DNA]</scope>
    <source>
        <strain evidence="9">CSF55</strain>
    </source>
</reference>
<keyword evidence="6" id="KW-0863">Zinc-finger</keyword>
<dbReference type="Pfam" id="PF04855">
    <property type="entry name" value="SNF5"/>
    <property type="match status" value="1"/>
</dbReference>
<evidence type="ECO:0000259" key="7">
    <source>
        <dbReference type="PROSITE" id="PS50114"/>
    </source>
</evidence>
<evidence type="ECO:0000256" key="5">
    <source>
        <dbReference type="ARBA" id="ARBA00023242"/>
    </source>
</evidence>
<dbReference type="GO" id="GO:0006355">
    <property type="term" value="P:regulation of DNA-templated transcription"/>
    <property type="evidence" value="ECO:0007669"/>
    <property type="project" value="InterPro"/>
</dbReference>
<evidence type="ECO:0000256" key="3">
    <source>
        <dbReference type="ARBA" id="ARBA00023015"/>
    </source>
</evidence>
<dbReference type="GO" id="GO:0008270">
    <property type="term" value="F:zinc ion binding"/>
    <property type="evidence" value="ECO:0007669"/>
    <property type="project" value="UniProtKB-KW"/>
</dbReference>
<dbReference type="PANTHER" id="PTHR10019">
    <property type="entry name" value="SNF5"/>
    <property type="match status" value="1"/>
</dbReference>
<name>A0A4P9YKK2_ROZAC</name>
<evidence type="ECO:0000256" key="6">
    <source>
        <dbReference type="PROSITE-ProRule" id="PRU00094"/>
    </source>
</evidence>
<keyword evidence="6" id="KW-0862">Zinc</keyword>
<evidence type="ECO:0000256" key="1">
    <source>
        <dbReference type="ARBA" id="ARBA00004123"/>
    </source>
</evidence>
<dbReference type="Proteomes" id="UP000281549">
    <property type="component" value="Unassembled WGS sequence"/>
</dbReference>
<keyword evidence="3" id="KW-0805">Transcription regulation</keyword>
<keyword evidence="6" id="KW-0479">Metal-binding</keyword>
<keyword evidence="4" id="KW-0804">Transcription</keyword>